<dbReference type="PANTHER" id="PTHR10331:SF6">
    <property type="entry name" value="SPINDLE ASSEMBLY ABNORMAL 4"/>
    <property type="match status" value="1"/>
</dbReference>
<comment type="similarity">
    <text evidence="1">Belongs to the TCP10 family.</text>
</comment>
<dbReference type="eggNOG" id="ENOG502QQR0">
    <property type="taxonomic scope" value="Eukaryota"/>
</dbReference>
<dbReference type="InterPro" id="IPR026581">
    <property type="entry name" value="TCP10L/CENPJ"/>
</dbReference>
<accession>A7S4L0</accession>
<dbReference type="EMBL" id="DS469579">
    <property type="protein sequence ID" value="EDO41298.1"/>
    <property type="molecule type" value="Genomic_DNA"/>
</dbReference>
<evidence type="ECO:0000256" key="1">
    <source>
        <dbReference type="ARBA" id="ARBA00005627"/>
    </source>
</evidence>
<dbReference type="Pfam" id="PF07202">
    <property type="entry name" value="Tcp10_C"/>
    <property type="match status" value="4"/>
</dbReference>
<dbReference type="KEGG" id="nve:5513063"/>
<name>A7S4L0_NEMVE</name>
<protein>
    <recommendedName>
        <fullName evidence="2">Centromere protein J C-terminal domain-containing protein</fullName>
    </recommendedName>
</protein>
<organism evidence="3 4">
    <name type="scientific">Nematostella vectensis</name>
    <name type="common">Starlet sea anemone</name>
    <dbReference type="NCBI Taxonomy" id="45351"/>
    <lineage>
        <taxon>Eukaryota</taxon>
        <taxon>Metazoa</taxon>
        <taxon>Cnidaria</taxon>
        <taxon>Anthozoa</taxon>
        <taxon>Hexacorallia</taxon>
        <taxon>Actiniaria</taxon>
        <taxon>Edwardsiidae</taxon>
        <taxon>Nematostella</taxon>
    </lineage>
</organism>
<evidence type="ECO:0000313" key="4">
    <source>
        <dbReference type="Proteomes" id="UP000001593"/>
    </source>
</evidence>
<dbReference type="HOGENOM" id="CLU_106557_0_0_1"/>
<feature type="domain" description="Centromere protein J C-terminal" evidence="2">
    <location>
        <begin position="36"/>
        <end position="66"/>
    </location>
</feature>
<gene>
    <name evidence="3" type="ORF">NEMVEDRAFT_v1g104524</name>
</gene>
<feature type="non-terminal residue" evidence="3">
    <location>
        <position position="1"/>
    </location>
</feature>
<dbReference type="STRING" id="45351.A7S4L0"/>
<dbReference type="InterPro" id="IPR009852">
    <property type="entry name" value="CENPJ_C_dom"/>
</dbReference>
<feature type="domain" description="Centromere protein J C-terminal" evidence="2">
    <location>
        <begin position="106"/>
        <end position="134"/>
    </location>
</feature>
<dbReference type="OMA" id="NDQTIAM"/>
<sequence length="227" mass="25862">SSPSGPPAKQRRNVRFVANPDLAHAHEATVEGIRAHEIAHPDGKVEQVQPDGSRVILFANGTRREISSDGKTVIVTFFNGDIKQVMPDQRVVYYYSEAQTTHTTYPDGLEVLQFPNNQIEKHYTDGTKEIIFPDQTVKYLHTNGSEECVFPDGTVQRLSHDGERTIEFPNGQREIHTKFYKKREYPNGTVKTVFQDGRTETRYSNGRLRVRDQEGRVIMDTADQTVR</sequence>
<dbReference type="PhylomeDB" id="A7S4L0"/>
<dbReference type="InterPro" id="IPR047002">
    <property type="entry name" value="Tcp10_C_sf"/>
</dbReference>
<feature type="domain" description="Centromere protein J C-terminal" evidence="2">
    <location>
        <begin position="142"/>
        <end position="176"/>
    </location>
</feature>
<proteinExistence type="inferred from homology"/>
<dbReference type="InParanoid" id="A7S4L0"/>
<dbReference type="PANTHER" id="PTHR10331">
    <property type="entry name" value="T COMPLEX PROTEIN 10"/>
    <property type="match status" value="1"/>
</dbReference>
<reference evidence="3 4" key="1">
    <citation type="journal article" date="2007" name="Science">
        <title>Sea anemone genome reveals ancestral eumetazoan gene repertoire and genomic organization.</title>
        <authorList>
            <person name="Putnam N.H."/>
            <person name="Srivastava M."/>
            <person name="Hellsten U."/>
            <person name="Dirks B."/>
            <person name="Chapman J."/>
            <person name="Salamov A."/>
            <person name="Terry A."/>
            <person name="Shapiro H."/>
            <person name="Lindquist E."/>
            <person name="Kapitonov V.V."/>
            <person name="Jurka J."/>
            <person name="Genikhovich G."/>
            <person name="Grigoriev I.V."/>
            <person name="Lucas S.M."/>
            <person name="Steele R.E."/>
            <person name="Finnerty J.R."/>
            <person name="Technau U."/>
            <person name="Martindale M.Q."/>
            <person name="Rokhsar D.S."/>
        </authorList>
    </citation>
    <scope>NUCLEOTIDE SEQUENCE [LARGE SCALE GENOMIC DNA]</scope>
    <source>
        <strain evidence="4">CH2 X CH6</strain>
    </source>
</reference>
<evidence type="ECO:0000313" key="3">
    <source>
        <dbReference type="EMBL" id="EDO41298.1"/>
    </source>
</evidence>
<evidence type="ECO:0000259" key="2">
    <source>
        <dbReference type="Pfam" id="PF07202"/>
    </source>
</evidence>
<feature type="domain" description="Centromere protein J C-terminal" evidence="2">
    <location>
        <begin position="181"/>
        <end position="210"/>
    </location>
</feature>
<dbReference type="AlphaFoldDB" id="A7S4L0"/>
<dbReference type="Proteomes" id="UP000001593">
    <property type="component" value="Unassembled WGS sequence"/>
</dbReference>
<dbReference type="Gene3D" id="2.60.450.20">
    <property type="match status" value="1"/>
</dbReference>
<keyword evidence="4" id="KW-1185">Reference proteome</keyword>